<accession>A0ABT6XT23</accession>
<evidence type="ECO:0000259" key="3">
    <source>
        <dbReference type="Pfam" id="PF13559"/>
    </source>
</evidence>
<evidence type="ECO:0000256" key="1">
    <source>
        <dbReference type="SAM" id="Phobius"/>
    </source>
</evidence>
<dbReference type="EMBL" id="JASGBP010000010">
    <property type="protein sequence ID" value="MDI9258249.1"/>
    <property type="molecule type" value="Genomic_DNA"/>
</dbReference>
<feature type="signal peptide" evidence="2">
    <location>
        <begin position="1"/>
        <end position="18"/>
    </location>
</feature>
<evidence type="ECO:0000256" key="2">
    <source>
        <dbReference type="SAM" id="SignalP"/>
    </source>
</evidence>
<dbReference type="InterPro" id="IPR025403">
    <property type="entry name" value="TgpA-like_C"/>
</dbReference>
<feature type="chain" id="PRO_5045997983" evidence="2">
    <location>
        <begin position="19"/>
        <end position="253"/>
    </location>
</feature>
<keyword evidence="2" id="KW-0732">Signal</keyword>
<reference evidence="4 5" key="1">
    <citation type="submission" date="2023-05" db="EMBL/GenBank/DDBJ databases">
        <title>Flavobacterium sedimenti sp. nov., isolated from the sediment.</title>
        <authorList>
            <person name="Wu N."/>
        </authorList>
    </citation>
    <scope>NUCLEOTIDE SEQUENCE [LARGE SCALE GENOMIC DNA]</scope>
    <source>
        <strain evidence="4 5">YZ-48</strain>
    </source>
</reference>
<dbReference type="Proteomes" id="UP001230035">
    <property type="component" value="Unassembled WGS sequence"/>
</dbReference>
<sequence>MNKFLFLFWLLTAAPLWAQDSLATAEKKTVTYTENDIRIDQNSVVIPTKFPSDYKEKYKDSDFQYEVQLEEKSLWDKFKEWLAYWFRKIFGLSDMNVSKNYVEITLKVIAALIVIYVIYLIVKIILNKEGQWVFGKSTTKKIIHDDDIEKNLVHVDFEKLIAQTLKEGNNRLAVRYYYLWVLKRMSEKSIIEWHADKTNTDYVYEIQSSDLRSDFQYLSYLYNYIWYGEFEMTEPTFRHAKKAFETTIQSLRL</sequence>
<evidence type="ECO:0000313" key="4">
    <source>
        <dbReference type="EMBL" id="MDI9258249.1"/>
    </source>
</evidence>
<keyword evidence="1" id="KW-1133">Transmembrane helix</keyword>
<dbReference type="RefSeq" id="WP_283239913.1">
    <property type="nucleotide sequence ID" value="NZ_JASGBP010000010.1"/>
</dbReference>
<protein>
    <submittedName>
        <fullName evidence="4">DUF4129 domain-containing protein</fullName>
    </submittedName>
</protein>
<feature type="domain" description="Protein-glutamine gamma-glutamyltransferase-like C-terminal" evidence="3">
    <location>
        <begin position="178"/>
        <end position="245"/>
    </location>
</feature>
<feature type="transmembrane region" description="Helical" evidence="1">
    <location>
        <begin position="104"/>
        <end position="126"/>
    </location>
</feature>
<evidence type="ECO:0000313" key="5">
    <source>
        <dbReference type="Proteomes" id="UP001230035"/>
    </source>
</evidence>
<comment type="caution">
    <text evidence="4">The sequence shown here is derived from an EMBL/GenBank/DDBJ whole genome shotgun (WGS) entry which is preliminary data.</text>
</comment>
<organism evidence="4 5">
    <name type="scientific">Flavobacterium sedimenticola</name>
    <dbReference type="NCBI Taxonomy" id="3043286"/>
    <lineage>
        <taxon>Bacteria</taxon>
        <taxon>Pseudomonadati</taxon>
        <taxon>Bacteroidota</taxon>
        <taxon>Flavobacteriia</taxon>
        <taxon>Flavobacteriales</taxon>
        <taxon>Flavobacteriaceae</taxon>
        <taxon>Flavobacterium</taxon>
    </lineage>
</organism>
<keyword evidence="1" id="KW-0812">Transmembrane</keyword>
<proteinExistence type="predicted"/>
<dbReference type="Pfam" id="PF13559">
    <property type="entry name" value="DUF4129"/>
    <property type="match status" value="1"/>
</dbReference>
<keyword evidence="1" id="KW-0472">Membrane</keyword>
<name>A0ABT6XT23_9FLAO</name>
<gene>
    <name evidence="4" type="ORF">QHT84_12565</name>
</gene>
<keyword evidence="5" id="KW-1185">Reference proteome</keyword>